<dbReference type="GO" id="GO:0016853">
    <property type="term" value="F:isomerase activity"/>
    <property type="evidence" value="ECO:0007669"/>
    <property type="project" value="UniProtKB-KW"/>
</dbReference>
<proteinExistence type="predicted"/>
<dbReference type="SUPFAM" id="SSF51658">
    <property type="entry name" value="Xylose isomerase-like"/>
    <property type="match status" value="1"/>
</dbReference>
<keyword evidence="2" id="KW-0413">Isomerase</keyword>
<dbReference type="InterPro" id="IPR036237">
    <property type="entry name" value="Xyl_isomerase-like_sf"/>
</dbReference>
<dbReference type="AlphaFoldDB" id="A0A3A3GMH9"/>
<dbReference type="Proteomes" id="UP000266177">
    <property type="component" value="Unassembled WGS sequence"/>
</dbReference>
<name>A0A3A3GMH9_PANTH</name>
<organism evidence="2 3">
    <name type="scientific">Paenibacillus thiaminolyticus</name>
    <name type="common">Bacillus thiaminolyticus</name>
    <dbReference type="NCBI Taxonomy" id="49283"/>
    <lineage>
        <taxon>Bacteria</taxon>
        <taxon>Bacillati</taxon>
        <taxon>Bacillota</taxon>
        <taxon>Bacilli</taxon>
        <taxon>Bacillales</taxon>
        <taxon>Paenibacillaceae</taxon>
        <taxon>Paenibacillus</taxon>
    </lineage>
</organism>
<dbReference type="OrthoDB" id="104997at2"/>
<dbReference type="Pfam" id="PF01261">
    <property type="entry name" value="AP_endonuc_2"/>
    <property type="match status" value="1"/>
</dbReference>
<gene>
    <name evidence="2" type="ORF">DQX05_11670</name>
</gene>
<evidence type="ECO:0000313" key="3">
    <source>
        <dbReference type="Proteomes" id="UP000266177"/>
    </source>
</evidence>
<dbReference type="Gene3D" id="3.20.20.150">
    <property type="entry name" value="Divalent-metal-dependent TIM barrel enzymes"/>
    <property type="match status" value="1"/>
</dbReference>
<reference evidence="2 3" key="1">
    <citation type="submission" date="2018-09" db="EMBL/GenBank/DDBJ databases">
        <title>Paenibacillus SK2017-BO5.</title>
        <authorList>
            <person name="Piskunova J.V."/>
            <person name="Dubiley S.A."/>
            <person name="Severinov K.V."/>
        </authorList>
    </citation>
    <scope>NUCLEOTIDE SEQUENCE [LARGE SCALE GENOMIC DNA]</scope>
    <source>
        <strain evidence="2 3">BO5</strain>
    </source>
</reference>
<dbReference type="RefSeq" id="WP_119793712.1">
    <property type="nucleotide sequence ID" value="NZ_QYZD01000008.1"/>
</dbReference>
<evidence type="ECO:0000313" key="2">
    <source>
        <dbReference type="EMBL" id="RJG24085.1"/>
    </source>
</evidence>
<sequence>MKWSVFTVAVPDLSVEQVIPAAVDAGLHGIEWRCSPSPAEARNQPPSFWGNNLCTIEPGTAPEVLQGLRGQMREHGLDSTAVMPYLKVGDVEAAEEVMRIAQALGAPLMRIGVHGYNRSRPYSELYDDQMEYVAKLVPLLKQYGIRGLIETHHMTIAPSASAAYRIASSFDPEHIGVLFDPGNMVFEGYENHRMGLEMLGPYLAHVHVKNADVAAARENNGPKLEWSPLERGFVRWQQVMEDLAAVGYDGYCGVEDFSGIHSSGEMLRSFVSLMKELAHGAAARQEAGSGGGNSR</sequence>
<dbReference type="InterPro" id="IPR013022">
    <property type="entry name" value="Xyl_isomerase-like_TIM-brl"/>
</dbReference>
<comment type="caution">
    <text evidence="2">The sequence shown here is derived from an EMBL/GenBank/DDBJ whole genome shotgun (WGS) entry which is preliminary data.</text>
</comment>
<dbReference type="InterPro" id="IPR050312">
    <property type="entry name" value="IolE/XylAMocC-like"/>
</dbReference>
<feature type="domain" description="Xylose isomerase-like TIM barrel" evidence="1">
    <location>
        <begin position="21"/>
        <end position="259"/>
    </location>
</feature>
<accession>A0A3A3GMH9</accession>
<dbReference type="EMBL" id="QYZD01000008">
    <property type="protein sequence ID" value="RJG24085.1"/>
    <property type="molecule type" value="Genomic_DNA"/>
</dbReference>
<protein>
    <submittedName>
        <fullName evidence="2">Sugar phosphate isomerase/epimerase</fullName>
    </submittedName>
</protein>
<evidence type="ECO:0000259" key="1">
    <source>
        <dbReference type="Pfam" id="PF01261"/>
    </source>
</evidence>
<dbReference type="PANTHER" id="PTHR12110">
    <property type="entry name" value="HYDROXYPYRUVATE ISOMERASE"/>
    <property type="match status" value="1"/>
</dbReference>